<sequence>MMAGMDERIKCSVCGNEGIGARRLSPDIFYCARCVGMGPDAEELTSAIPIVYVVVPVFNRLHFTLDCLRYLKAQTYGSIEIIISDGGSTDGTSDAVEAEFPDVVVLRSSVELWWTGSMAMGIDYALKHGSGNRDCVLMMNNDTQLPIDYIETLMSCAQINDAAVGALIADSRNPEYILDAGEYIDWKNYSFPVKTSIKSSEHFCADVDVLPGRGTLIPLHMIRAAGNVDAEMLPHYLADYEFFYRLKRHGFRLGVCYDTKILAHIEETGIIPTSGRSTFRQIWHEVFSRRSMSNFWDHWRFVTRHAPNEYRNHIRFRLVKRVIADLTLRTPARALFFPLYLLLTLPMRARAVVTGQKRAFTRLAAGIRKDGADVVCHPRLIPAIIRLPVYLAVAPGPIKHEHIEEYGLVADELLQKGILRQFRCHEWYALNTVNFGEDAGIRELKKLRRKAWNPFAKVWRTFSWYMAMRKTSVAE</sequence>
<gene>
    <name evidence="5" type="ORF">GFL91_35755</name>
</gene>
<dbReference type="EMBL" id="WIEZ01000034">
    <property type="protein sequence ID" value="NKM50176.1"/>
    <property type="molecule type" value="Genomic_DNA"/>
</dbReference>
<accession>A0A8I2KMY4</accession>
<evidence type="ECO:0000313" key="6">
    <source>
        <dbReference type="Proteomes" id="UP000662259"/>
    </source>
</evidence>
<dbReference type="PANTHER" id="PTHR43179">
    <property type="entry name" value="RHAMNOSYLTRANSFERASE WBBL"/>
    <property type="match status" value="1"/>
</dbReference>
<evidence type="ECO:0000256" key="2">
    <source>
        <dbReference type="ARBA" id="ARBA00022676"/>
    </source>
</evidence>
<name>A0A8I2KMY4_RHILV</name>
<comment type="similarity">
    <text evidence="1">Belongs to the glycosyltransferase 2 family.</text>
</comment>
<comment type="caution">
    <text evidence="5">The sequence shown here is derived from an EMBL/GenBank/DDBJ whole genome shotgun (WGS) entry which is preliminary data.</text>
</comment>
<dbReference type="Proteomes" id="UP000662259">
    <property type="component" value="Unassembled WGS sequence"/>
</dbReference>
<dbReference type="AlphaFoldDB" id="A0A8I2KMY4"/>
<dbReference type="SUPFAM" id="SSF53448">
    <property type="entry name" value="Nucleotide-diphospho-sugar transferases"/>
    <property type="match status" value="1"/>
</dbReference>
<proteinExistence type="inferred from homology"/>
<organism evidence="5 6">
    <name type="scientific">Rhizobium leguminosarum bv. viciae</name>
    <dbReference type="NCBI Taxonomy" id="387"/>
    <lineage>
        <taxon>Bacteria</taxon>
        <taxon>Pseudomonadati</taxon>
        <taxon>Pseudomonadota</taxon>
        <taxon>Alphaproteobacteria</taxon>
        <taxon>Hyphomicrobiales</taxon>
        <taxon>Rhizobiaceae</taxon>
        <taxon>Rhizobium/Agrobacterium group</taxon>
        <taxon>Rhizobium</taxon>
    </lineage>
</organism>
<dbReference type="PANTHER" id="PTHR43179:SF12">
    <property type="entry name" value="GALACTOFURANOSYLTRANSFERASE GLFT2"/>
    <property type="match status" value="1"/>
</dbReference>
<reference evidence="5" key="1">
    <citation type="submission" date="2019-10" db="EMBL/GenBank/DDBJ databases">
        <title>Rhizobium leguminosarum symbiovar viciae collection.</title>
        <authorList>
            <person name="Boivin S."/>
            <person name="Lepetit M."/>
        </authorList>
    </citation>
    <scope>NUCLEOTIDE SEQUENCE</scope>
    <source>
        <strain evidence="5">L143</strain>
    </source>
</reference>
<evidence type="ECO:0000256" key="3">
    <source>
        <dbReference type="ARBA" id="ARBA00022679"/>
    </source>
</evidence>
<feature type="domain" description="Glycosyltransferase 2-like" evidence="4">
    <location>
        <begin position="53"/>
        <end position="176"/>
    </location>
</feature>
<dbReference type="Gene3D" id="3.90.550.10">
    <property type="entry name" value="Spore Coat Polysaccharide Biosynthesis Protein SpsA, Chain A"/>
    <property type="match status" value="1"/>
</dbReference>
<keyword evidence="3 5" id="KW-0808">Transferase</keyword>
<dbReference type="Pfam" id="PF00535">
    <property type="entry name" value="Glycos_transf_2"/>
    <property type="match status" value="1"/>
</dbReference>
<dbReference type="InterPro" id="IPR029044">
    <property type="entry name" value="Nucleotide-diphossugar_trans"/>
</dbReference>
<keyword evidence="2" id="KW-0328">Glycosyltransferase</keyword>
<protein>
    <submittedName>
        <fullName evidence="5">Glycosyltransferase</fullName>
    </submittedName>
</protein>
<evidence type="ECO:0000259" key="4">
    <source>
        <dbReference type="Pfam" id="PF00535"/>
    </source>
</evidence>
<dbReference type="InterPro" id="IPR001173">
    <property type="entry name" value="Glyco_trans_2-like"/>
</dbReference>
<evidence type="ECO:0000313" key="5">
    <source>
        <dbReference type="EMBL" id="NKM50176.1"/>
    </source>
</evidence>
<dbReference type="GO" id="GO:0016757">
    <property type="term" value="F:glycosyltransferase activity"/>
    <property type="evidence" value="ECO:0007669"/>
    <property type="project" value="UniProtKB-KW"/>
</dbReference>
<evidence type="ECO:0000256" key="1">
    <source>
        <dbReference type="ARBA" id="ARBA00006739"/>
    </source>
</evidence>